<dbReference type="EMBL" id="JALXSQ010000015">
    <property type="protein sequence ID" value="MCT2042730.1"/>
    <property type="molecule type" value="Genomic_DNA"/>
</dbReference>
<proteinExistence type="inferred from homology"/>
<comment type="catalytic activity">
    <reaction evidence="6 8">
        <text>dCMP + ATP = dCDP + ADP</text>
        <dbReference type="Rhea" id="RHEA:25094"/>
        <dbReference type="ChEBI" id="CHEBI:30616"/>
        <dbReference type="ChEBI" id="CHEBI:57566"/>
        <dbReference type="ChEBI" id="CHEBI:58593"/>
        <dbReference type="ChEBI" id="CHEBI:456216"/>
        <dbReference type="EC" id="2.7.4.25"/>
    </reaction>
</comment>
<dbReference type="GO" id="GO:0016301">
    <property type="term" value="F:kinase activity"/>
    <property type="evidence" value="ECO:0007669"/>
    <property type="project" value="UniProtKB-KW"/>
</dbReference>
<comment type="similarity">
    <text evidence="1 8">Belongs to the cytidylate kinase family. Type 1 subfamily.</text>
</comment>
<gene>
    <name evidence="8 10" type="primary">cmk</name>
    <name evidence="10" type="ORF">M3D15_05200</name>
</gene>
<keyword evidence="8" id="KW-0963">Cytoplasm</keyword>
<dbReference type="HAMAP" id="MF_00238">
    <property type="entry name" value="Cytidyl_kinase_type1"/>
    <property type="match status" value="1"/>
</dbReference>
<dbReference type="Pfam" id="PF02224">
    <property type="entry name" value="Cytidylate_kin"/>
    <property type="match status" value="1"/>
</dbReference>
<comment type="catalytic activity">
    <reaction evidence="7 8">
        <text>CMP + ATP = CDP + ADP</text>
        <dbReference type="Rhea" id="RHEA:11600"/>
        <dbReference type="ChEBI" id="CHEBI:30616"/>
        <dbReference type="ChEBI" id="CHEBI:58069"/>
        <dbReference type="ChEBI" id="CHEBI:60377"/>
        <dbReference type="ChEBI" id="CHEBI:456216"/>
        <dbReference type="EC" id="2.7.4.25"/>
    </reaction>
</comment>
<feature type="domain" description="Cytidylate kinase" evidence="9">
    <location>
        <begin position="19"/>
        <end position="235"/>
    </location>
</feature>
<evidence type="ECO:0000256" key="7">
    <source>
        <dbReference type="ARBA" id="ARBA00048478"/>
    </source>
</evidence>
<dbReference type="InterPro" id="IPR027417">
    <property type="entry name" value="P-loop_NTPase"/>
</dbReference>
<feature type="binding site" evidence="8">
    <location>
        <begin position="23"/>
        <end position="31"/>
    </location>
    <ligand>
        <name>ATP</name>
        <dbReference type="ChEBI" id="CHEBI:30616"/>
    </ligand>
</feature>
<sequence>MEDRAVSPIIGASTDPIVVVIDGPAGSGKSSVSREAARRLGFELLDTGAAYRALACFAMRMGIDLDAADVPEQLVPKLDEFLEQYAIALHPDERWVRLGEDDITEAIRSTELSSKVSAVARIPEVRATLTELFRTLLHDTAAPGIIAEGRDLTTVVAPDAPVRLLLTADEAVRIQRRSSEKAGEAAQAVAASVIERDRKDQQVVDFLNPAEGVTLVDTTHLNFEESVQRTIDLIRAARPDAPETI</sequence>
<dbReference type="CDD" id="cd02020">
    <property type="entry name" value="CMPK"/>
    <property type="match status" value="1"/>
</dbReference>
<evidence type="ECO:0000256" key="5">
    <source>
        <dbReference type="ARBA" id="ARBA00022840"/>
    </source>
</evidence>
<organism evidence="10 11">
    <name type="scientific">Pseudoclavibacter albus</name>
    <dbReference type="NCBI Taxonomy" id="272241"/>
    <lineage>
        <taxon>Bacteria</taxon>
        <taxon>Bacillati</taxon>
        <taxon>Actinomycetota</taxon>
        <taxon>Actinomycetes</taxon>
        <taxon>Micrococcales</taxon>
        <taxon>Microbacteriaceae</taxon>
        <taxon>Pseudoclavibacter</taxon>
    </lineage>
</organism>
<evidence type="ECO:0000256" key="1">
    <source>
        <dbReference type="ARBA" id="ARBA00009427"/>
    </source>
</evidence>
<accession>A0ABT2HWP7</accession>
<evidence type="ECO:0000256" key="3">
    <source>
        <dbReference type="ARBA" id="ARBA00022741"/>
    </source>
</evidence>
<keyword evidence="2 8" id="KW-0808">Transferase</keyword>
<evidence type="ECO:0000313" key="11">
    <source>
        <dbReference type="Proteomes" id="UP001525379"/>
    </source>
</evidence>
<dbReference type="Gene3D" id="3.40.50.300">
    <property type="entry name" value="P-loop containing nucleotide triphosphate hydrolases"/>
    <property type="match status" value="1"/>
</dbReference>
<keyword evidence="11" id="KW-1185">Reference proteome</keyword>
<keyword evidence="3 8" id="KW-0547">Nucleotide-binding</keyword>
<evidence type="ECO:0000259" key="9">
    <source>
        <dbReference type="Pfam" id="PF02224"/>
    </source>
</evidence>
<dbReference type="EC" id="2.7.4.25" evidence="8"/>
<evidence type="ECO:0000256" key="2">
    <source>
        <dbReference type="ARBA" id="ARBA00022679"/>
    </source>
</evidence>
<dbReference type="InterPro" id="IPR011994">
    <property type="entry name" value="Cytidylate_kinase_dom"/>
</dbReference>
<name>A0ABT2HWP7_9MICO</name>
<dbReference type="InterPro" id="IPR003136">
    <property type="entry name" value="Cytidylate_kin"/>
</dbReference>
<evidence type="ECO:0000313" key="10">
    <source>
        <dbReference type="EMBL" id="MCT2042730.1"/>
    </source>
</evidence>
<protein>
    <recommendedName>
        <fullName evidence="8">Cytidylate kinase</fullName>
        <shortName evidence="8">CK</shortName>
        <ecNumber evidence="8">2.7.4.25</ecNumber>
    </recommendedName>
    <alternativeName>
        <fullName evidence="8">Cytidine monophosphate kinase</fullName>
        <shortName evidence="8">CMP kinase</shortName>
    </alternativeName>
</protein>
<reference evidence="10 11" key="1">
    <citation type="submission" date="2022-04" db="EMBL/GenBank/DDBJ databases">
        <title>Human microbiome associated bacterial genomes.</title>
        <authorList>
            <person name="Sandstrom S."/>
            <person name="Salamzade R."/>
            <person name="Kalan L.R."/>
        </authorList>
    </citation>
    <scope>NUCLEOTIDE SEQUENCE [LARGE SCALE GENOMIC DNA]</scope>
    <source>
        <strain evidence="11">p3-SID1799</strain>
    </source>
</reference>
<evidence type="ECO:0000256" key="6">
    <source>
        <dbReference type="ARBA" id="ARBA00047615"/>
    </source>
</evidence>
<comment type="caution">
    <text evidence="10">The sequence shown here is derived from an EMBL/GenBank/DDBJ whole genome shotgun (WGS) entry which is preliminary data.</text>
</comment>
<keyword evidence="5 8" id="KW-0067">ATP-binding</keyword>
<dbReference type="SUPFAM" id="SSF52540">
    <property type="entry name" value="P-loop containing nucleoside triphosphate hydrolases"/>
    <property type="match status" value="1"/>
</dbReference>
<keyword evidence="4 8" id="KW-0418">Kinase</keyword>
<comment type="subcellular location">
    <subcellularLocation>
        <location evidence="8">Cytoplasm</location>
    </subcellularLocation>
</comment>
<dbReference type="Proteomes" id="UP001525379">
    <property type="component" value="Unassembled WGS sequence"/>
</dbReference>
<evidence type="ECO:0000256" key="8">
    <source>
        <dbReference type="HAMAP-Rule" id="MF_00238"/>
    </source>
</evidence>
<evidence type="ECO:0000256" key="4">
    <source>
        <dbReference type="ARBA" id="ARBA00022777"/>
    </source>
</evidence>
<dbReference type="NCBIfam" id="TIGR00017">
    <property type="entry name" value="cmk"/>
    <property type="match status" value="1"/>
</dbReference>